<dbReference type="GO" id="GO:0008760">
    <property type="term" value="F:UDP-N-acetylglucosamine 1-carboxyvinyltransferase activity"/>
    <property type="evidence" value="ECO:0007669"/>
    <property type="project" value="UniProtKB-EC"/>
</dbReference>
<dbReference type="InterPro" id="IPR001986">
    <property type="entry name" value="Enolpyruvate_Tfrase_dom"/>
</dbReference>
<dbReference type="SUPFAM" id="SSF55205">
    <property type="entry name" value="EPT/RTPC-like"/>
    <property type="match status" value="1"/>
</dbReference>
<dbReference type="InterPro" id="IPR050068">
    <property type="entry name" value="MurA_subfamily"/>
</dbReference>
<feature type="modified residue" description="2-(S-cysteinyl)pyruvic acid O-phosphothioketal" evidence="12">
    <location>
        <position position="127"/>
    </location>
</feature>
<evidence type="ECO:0000256" key="7">
    <source>
        <dbReference type="ARBA" id="ARBA00022984"/>
    </source>
</evidence>
<evidence type="ECO:0000256" key="12">
    <source>
        <dbReference type="HAMAP-Rule" id="MF_00111"/>
    </source>
</evidence>
<comment type="catalytic activity">
    <reaction evidence="11 12">
        <text>phosphoenolpyruvate + UDP-N-acetyl-alpha-D-glucosamine = UDP-N-acetyl-3-O-(1-carboxyvinyl)-alpha-D-glucosamine + phosphate</text>
        <dbReference type="Rhea" id="RHEA:18681"/>
        <dbReference type="ChEBI" id="CHEBI:43474"/>
        <dbReference type="ChEBI" id="CHEBI:57705"/>
        <dbReference type="ChEBI" id="CHEBI:58702"/>
        <dbReference type="ChEBI" id="CHEBI:68483"/>
        <dbReference type="EC" id="2.5.1.7"/>
    </reaction>
</comment>
<feature type="active site" description="Proton donor" evidence="12">
    <location>
        <position position="127"/>
    </location>
</feature>
<organism evidence="14 15">
    <name type="scientific">Geochorda subterranea</name>
    <dbReference type="NCBI Taxonomy" id="3109564"/>
    <lineage>
        <taxon>Bacteria</taxon>
        <taxon>Bacillati</taxon>
        <taxon>Bacillota</taxon>
        <taxon>Limnochordia</taxon>
        <taxon>Limnochordales</taxon>
        <taxon>Geochordaceae</taxon>
        <taxon>Geochorda</taxon>
    </lineage>
</organism>
<evidence type="ECO:0000256" key="4">
    <source>
        <dbReference type="ARBA" id="ARBA00022618"/>
    </source>
</evidence>
<dbReference type="EC" id="2.5.1.7" evidence="12"/>
<evidence type="ECO:0000256" key="11">
    <source>
        <dbReference type="ARBA" id="ARBA00047527"/>
    </source>
</evidence>
<feature type="binding site" evidence="12">
    <location>
        <position position="103"/>
    </location>
    <ligand>
        <name>UDP-N-acetyl-alpha-D-glucosamine</name>
        <dbReference type="ChEBI" id="CHEBI:57705"/>
    </ligand>
</feature>
<keyword evidence="12" id="KW-0670">Pyruvate</keyword>
<feature type="binding site" evidence="12">
    <location>
        <position position="315"/>
    </location>
    <ligand>
        <name>UDP-N-acetyl-alpha-D-glucosamine</name>
        <dbReference type="ChEBI" id="CHEBI:57705"/>
    </ligand>
</feature>
<dbReference type="RefSeq" id="WP_324670335.1">
    <property type="nucleotide sequence ID" value="NZ_CP141614.1"/>
</dbReference>
<dbReference type="CDD" id="cd01555">
    <property type="entry name" value="UdpNAET"/>
    <property type="match status" value="1"/>
</dbReference>
<dbReference type="EMBL" id="CP141614">
    <property type="protein sequence ID" value="WRP15920.1"/>
    <property type="molecule type" value="Genomic_DNA"/>
</dbReference>
<dbReference type="InterPro" id="IPR036968">
    <property type="entry name" value="Enolpyruvate_Tfrase_sf"/>
</dbReference>
<sequence length="426" mass="45682">MIQEMATLVRARDRVRVRGGMRLSGRLRVSGAKNAAVALLPATLLASAPVELAQVPEITDVEVMVSILRKLGAQVDFEDGVARVWPDGPISHEVPYEDAKRVRASSLLLGALLARQGRAVVPLPGGCDIGPRPLDLHLKGLGELGARVRVEHGYVVAEADRLVGSEIYLDFPSVGATENLMMAATAAEGTTVIYNAAKEPEVVDLANFLTAMGARVVGAGTDLVRIQGGSRLTGTSYTIIPDRIEAGTYLLAALATRGEIVLENVIPKHLESLLAKLEEAGARIEVGLDHLAASCPRRPSAISVKTLPYPGFPTDLQPQLTAFLLTAEGTSIVTERVFEDRFRHVDELKRMGAQIRTDSRTAIISGVERLTGAPVTATDLRTGAALVIAALSATGETVIDQFHHVRRGYDRMVEKLAELGADIEYW</sequence>
<feature type="binding site" evidence="12">
    <location>
        <begin position="33"/>
        <end position="34"/>
    </location>
    <ligand>
        <name>phosphoenolpyruvate</name>
        <dbReference type="ChEBI" id="CHEBI:58702"/>
    </ligand>
</feature>
<dbReference type="NCBIfam" id="NF006873">
    <property type="entry name" value="PRK09369.1"/>
    <property type="match status" value="1"/>
</dbReference>
<evidence type="ECO:0000259" key="13">
    <source>
        <dbReference type="Pfam" id="PF00275"/>
    </source>
</evidence>
<keyword evidence="6 12" id="KW-0133">Cell shape</keyword>
<dbReference type="PANTHER" id="PTHR43783">
    <property type="entry name" value="UDP-N-ACETYLGLUCOSAMINE 1-CARBOXYVINYLTRANSFERASE"/>
    <property type="match status" value="1"/>
</dbReference>
<feature type="binding site" evidence="12">
    <location>
        <position position="337"/>
    </location>
    <ligand>
        <name>UDP-N-acetyl-alpha-D-glucosamine</name>
        <dbReference type="ChEBI" id="CHEBI:57705"/>
    </ligand>
</feature>
<name>A0ABZ1BU04_9FIRM</name>
<dbReference type="HAMAP" id="MF_00111">
    <property type="entry name" value="MurA"/>
    <property type="match status" value="1"/>
</dbReference>
<keyword evidence="7 12" id="KW-0573">Peptidoglycan synthesis</keyword>
<keyword evidence="3 12" id="KW-0963">Cytoplasm</keyword>
<keyword evidence="8 12" id="KW-0131">Cell cycle</keyword>
<comment type="caution">
    <text evidence="12">Lacks conserved residue(s) required for the propagation of feature annotation.</text>
</comment>
<keyword evidence="4 12" id="KW-0132">Cell division</keyword>
<protein>
    <recommendedName>
        <fullName evidence="12">UDP-N-acetylglucosamine 1-carboxyvinyltransferase</fullName>
        <ecNumber evidence="12">2.5.1.7</ecNumber>
    </recommendedName>
    <alternativeName>
        <fullName evidence="12">Enoylpyruvate transferase</fullName>
    </alternativeName>
    <alternativeName>
        <fullName evidence="12">UDP-N-acetylglucosamine enolpyruvyl transferase</fullName>
        <shortName evidence="12">EPT</shortName>
    </alternativeName>
</protein>
<feature type="binding site" evidence="12">
    <location>
        <begin position="132"/>
        <end position="136"/>
    </location>
    <ligand>
        <name>UDP-N-acetyl-alpha-D-glucosamine</name>
        <dbReference type="ChEBI" id="CHEBI:57705"/>
    </ligand>
</feature>
<reference evidence="15" key="1">
    <citation type="submission" date="2023-12" db="EMBL/GenBank/DDBJ databases">
        <title>Novel isolates from deep terrestrial aquifers shed light on the physiology and ecology of the class Limnochordia.</title>
        <authorList>
            <person name="Karnachuk O.V."/>
            <person name="Lukina A.P."/>
            <person name="Avakyan M.R."/>
            <person name="Kadnikov V."/>
            <person name="Begmatov S."/>
            <person name="Beletsky A.V."/>
            <person name="Mardanov A.V."/>
            <person name="Ravin N.V."/>
        </authorList>
    </citation>
    <scope>NUCLEOTIDE SEQUENCE [LARGE SCALE GENOMIC DNA]</scope>
    <source>
        <strain evidence="15">LN</strain>
    </source>
</reference>
<proteinExistence type="inferred from homology"/>
<evidence type="ECO:0000256" key="1">
    <source>
        <dbReference type="ARBA" id="ARBA00004496"/>
    </source>
</evidence>
<evidence type="ECO:0000256" key="2">
    <source>
        <dbReference type="ARBA" id="ARBA00004752"/>
    </source>
</evidence>
<comment type="subcellular location">
    <subcellularLocation>
        <location evidence="1 12">Cytoplasm</location>
    </subcellularLocation>
</comment>
<dbReference type="InterPro" id="IPR005750">
    <property type="entry name" value="UDP_GlcNAc_COvinyl_MurA"/>
</dbReference>
<dbReference type="Proteomes" id="UP001333102">
    <property type="component" value="Chromosome"/>
</dbReference>
<comment type="similarity">
    <text evidence="10 12">Belongs to the EPSP synthase family. MurA subfamily.</text>
</comment>
<keyword evidence="9 12" id="KW-0961">Cell wall biogenesis/degradation</keyword>
<gene>
    <name evidence="12 14" type="primary">murA</name>
    <name evidence="14" type="ORF">VLY81_04100</name>
</gene>
<feature type="domain" description="Enolpyruvate transferase" evidence="13">
    <location>
        <begin position="17"/>
        <end position="416"/>
    </location>
</feature>
<evidence type="ECO:0000256" key="9">
    <source>
        <dbReference type="ARBA" id="ARBA00023316"/>
    </source>
</evidence>
<evidence type="ECO:0000313" key="15">
    <source>
        <dbReference type="Proteomes" id="UP001333102"/>
    </source>
</evidence>
<comment type="function">
    <text evidence="12">Cell wall formation. Adds enolpyruvyl to UDP-N-acetylglucosamine.</text>
</comment>
<evidence type="ECO:0000256" key="8">
    <source>
        <dbReference type="ARBA" id="ARBA00023306"/>
    </source>
</evidence>
<evidence type="ECO:0000256" key="5">
    <source>
        <dbReference type="ARBA" id="ARBA00022679"/>
    </source>
</evidence>
<dbReference type="PANTHER" id="PTHR43783:SF1">
    <property type="entry name" value="UDP-N-ACETYLGLUCOSAMINE 1-CARBOXYVINYLTRANSFERASE"/>
    <property type="match status" value="1"/>
</dbReference>
<evidence type="ECO:0000256" key="10">
    <source>
        <dbReference type="ARBA" id="ARBA00038367"/>
    </source>
</evidence>
<accession>A0ABZ1BU04</accession>
<evidence type="ECO:0000256" key="3">
    <source>
        <dbReference type="ARBA" id="ARBA00022490"/>
    </source>
</evidence>
<dbReference type="Gene3D" id="3.65.10.10">
    <property type="entry name" value="Enolpyruvate transferase domain"/>
    <property type="match status" value="2"/>
</dbReference>
<evidence type="ECO:0000256" key="6">
    <source>
        <dbReference type="ARBA" id="ARBA00022960"/>
    </source>
</evidence>
<dbReference type="InterPro" id="IPR013792">
    <property type="entry name" value="RNA3'P_cycl/enolpyr_Trfase_a/b"/>
</dbReference>
<dbReference type="Pfam" id="PF00275">
    <property type="entry name" value="EPSP_synthase"/>
    <property type="match status" value="1"/>
</dbReference>
<evidence type="ECO:0000313" key="14">
    <source>
        <dbReference type="EMBL" id="WRP15920.1"/>
    </source>
</evidence>
<comment type="pathway">
    <text evidence="2 12">Cell wall biogenesis; peptidoglycan biosynthesis.</text>
</comment>
<keyword evidence="15" id="KW-1185">Reference proteome</keyword>
<dbReference type="NCBIfam" id="TIGR01072">
    <property type="entry name" value="murA"/>
    <property type="match status" value="1"/>
</dbReference>
<keyword evidence="5 12" id="KW-0808">Transferase</keyword>